<keyword evidence="1" id="KW-0812">Transmembrane</keyword>
<sequence>MTQVSNPRNLTISCLNIVFLFFMMIGTISALSAQGRSPFAVLVLTERGGQHASFTDTGLEWLKNTGEKDGFHITEIHDTEKITAEYLTQFKVIIQLDYPPYRWTEEAEKAFIDYIENGRGGWVGFHHAALLGEFDGYKMWNWFSNFMGGIRFKNYIAKTASATAYVEDRKHPVMKGVNPHFLIPNDEFYVFDKNPRPHVKVLAHVDEGSYQPVSTIKMGDHPIIWSNPKVKARNVYFLIGHSGSLFASKDFTTMFRNAILWAGSK</sequence>
<dbReference type="EMBL" id="CP068224">
    <property type="protein sequence ID" value="QQT55510.1"/>
    <property type="molecule type" value="Genomic_DNA"/>
</dbReference>
<evidence type="ECO:0000313" key="3">
    <source>
        <dbReference type="EMBL" id="QQT55510.1"/>
    </source>
</evidence>
<proteinExistence type="predicted"/>
<dbReference type="SUPFAM" id="SSF52317">
    <property type="entry name" value="Class I glutamine amidotransferase-like"/>
    <property type="match status" value="1"/>
</dbReference>
<organism evidence="3 4">
    <name type="scientific">Sphingobacterium multivorum</name>
    <dbReference type="NCBI Taxonomy" id="28454"/>
    <lineage>
        <taxon>Bacteria</taxon>
        <taxon>Pseudomonadati</taxon>
        <taxon>Bacteroidota</taxon>
        <taxon>Sphingobacteriia</taxon>
        <taxon>Sphingobacteriales</taxon>
        <taxon>Sphingobacteriaceae</taxon>
        <taxon>Sphingobacterium</taxon>
    </lineage>
</organism>
<dbReference type="PANTHER" id="PTHR40469:SF2">
    <property type="entry name" value="GALACTOSE-BINDING DOMAIN-LIKE SUPERFAMILY PROTEIN"/>
    <property type="match status" value="1"/>
</dbReference>
<dbReference type="Gene3D" id="3.40.50.880">
    <property type="match status" value="1"/>
</dbReference>
<dbReference type="Proteomes" id="UP000595498">
    <property type="component" value="Chromosome"/>
</dbReference>
<feature type="domain" description="ThuA-like" evidence="2">
    <location>
        <begin position="41"/>
        <end position="262"/>
    </location>
</feature>
<evidence type="ECO:0000259" key="2">
    <source>
        <dbReference type="Pfam" id="PF06283"/>
    </source>
</evidence>
<gene>
    <name evidence="3" type="ORF">I6I98_09730</name>
</gene>
<keyword evidence="1" id="KW-0472">Membrane</keyword>
<reference evidence="3 4" key="1">
    <citation type="submission" date="2021-01" db="EMBL/GenBank/DDBJ databases">
        <title>FDA dAtabase for Regulatory Grade micrObial Sequences (FDA-ARGOS): Supporting development and validation of Infectious Disease Dx tests.</title>
        <authorList>
            <person name="Sproer C."/>
            <person name="Gronow S."/>
            <person name="Severitt S."/>
            <person name="Schroder I."/>
            <person name="Tallon L."/>
            <person name="Sadzewicz L."/>
            <person name="Zhao X."/>
            <person name="Boylan J."/>
            <person name="Ott S."/>
            <person name="Bowen H."/>
            <person name="Vavikolanu K."/>
            <person name="Mehta A."/>
            <person name="Aluvathingal J."/>
            <person name="Nadendla S."/>
            <person name="Lowell S."/>
            <person name="Myers T."/>
            <person name="Yan Y."/>
            <person name="Sichtig H."/>
        </authorList>
    </citation>
    <scope>NUCLEOTIDE SEQUENCE [LARGE SCALE GENOMIC DNA]</scope>
    <source>
        <strain evidence="3 4">FDAARGOS_1141</strain>
    </source>
</reference>
<evidence type="ECO:0000313" key="4">
    <source>
        <dbReference type="Proteomes" id="UP000595498"/>
    </source>
</evidence>
<dbReference type="InterPro" id="IPR029062">
    <property type="entry name" value="Class_I_gatase-like"/>
</dbReference>
<dbReference type="PANTHER" id="PTHR40469">
    <property type="entry name" value="SECRETED GLYCOSYL HYDROLASE"/>
    <property type="match status" value="1"/>
</dbReference>
<dbReference type="Pfam" id="PF06283">
    <property type="entry name" value="ThuA"/>
    <property type="match status" value="1"/>
</dbReference>
<keyword evidence="4" id="KW-1185">Reference proteome</keyword>
<accession>A0ABX7CVU2</accession>
<name>A0ABX7CVU2_SPHMU</name>
<protein>
    <submittedName>
        <fullName evidence="3">ThuA domain-containing protein</fullName>
    </submittedName>
</protein>
<feature type="transmembrane region" description="Helical" evidence="1">
    <location>
        <begin position="12"/>
        <end position="33"/>
    </location>
</feature>
<evidence type="ECO:0000256" key="1">
    <source>
        <dbReference type="SAM" id="Phobius"/>
    </source>
</evidence>
<keyword evidence="1" id="KW-1133">Transmembrane helix</keyword>
<dbReference type="InterPro" id="IPR029010">
    <property type="entry name" value="ThuA-like"/>
</dbReference>